<dbReference type="Pfam" id="PF18029">
    <property type="entry name" value="Glyoxalase_6"/>
    <property type="match status" value="1"/>
</dbReference>
<dbReference type="PROSITE" id="PS51819">
    <property type="entry name" value="VOC"/>
    <property type="match status" value="2"/>
</dbReference>
<comment type="caution">
    <text evidence="2">The sequence shown here is derived from an EMBL/GenBank/DDBJ whole genome shotgun (WGS) entry which is preliminary data.</text>
</comment>
<dbReference type="PANTHER" id="PTHR33993:SF14">
    <property type="entry name" value="GB|AAF24581.1"/>
    <property type="match status" value="1"/>
</dbReference>
<dbReference type="InterPro" id="IPR004360">
    <property type="entry name" value="Glyas_Fos-R_dOase_dom"/>
</dbReference>
<feature type="domain" description="VOC" evidence="1">
    <location>
        <begin position="144"/>
        <end position="272"/>
    </location>
</feature>
<dbReference type="Proteomes" id="UP001595712">
    <property type="component" value="Unassembled WGS sequence"/>
</dbReference>
<dbReference type="InterPro" id="IPR052164">
    <property type="entry name" value="Anthracycline_SecMetBiosynth"/>
</dbReference>
<accession>A0ABV7PRE6</accession>
<reference evidence="3" key="1">
    <citation type="journal article" date="2019" name="Int. J. Syst. Evol. Microbiol.">
        <title>The Global Catalogue of Microorganisms (GCM) 10K type strain sequencing project: providing services to taxonomists for standard genome sequencing and annotation.</title>
        <authorList>
            <consortium name="The Broad Institute Genomics Platform"/>
            <consortium name="The Broad Institute Genome Sequencing Center for Infectious Disease"/>
            <person name="Wu L."/>
            <person name="Ma J."/>
        </authorList>
    </citation>
    <scope>NUCLEOTIDE SEQUENCE [LARGE SCALE GENOMIC DNA]</scope>
    <source>
        <strain evidence="3">CGMCC 4.7396</strain>
    </source>
</reference>
<dbReference type="SUPFAM" id="SSF54593">
    <property type="entry name" value="Glyoxalase/Bleomycin resistance protein/Dihydroxybiphenyl dioxygenase"/>
    <property type="match status" value="2"/>
</dbReference>
<gene>
    <name evidence="2" type="ORF">ACFO8M_01215</name>
</gene>
<name>A0ABV7PRE6_9ACTN</name>
<protein>
    <submittedName>
        <fullName evidence="2">VOC family protein</fullName>
    </submittedName>
</protein>
<dbReference type="InterPro" id="IPR029068">
    <property type="entry name" value="Glyas_Bleomycin-R_OHBP_Dase"/>
</dbReference>
<proteinExistence type="predicted"/>
<sequence length="279" mass="29831">MPTAIPLGAPIWADANTPDLARDLDFYMRLFKWSSFDTGEEFGHYTELCLGSTVSVARAVGGLAPNPPGDANALSAWGVAFHVADCFQAAADAEKLGATMVSHPVRVGDDLVYAAMKDPDGGAFGLFEPMSEHVGFTAFDEPGAAVWFEYVYDGAPVEAMQFYSELLNWSLKVPESDDPPHDDAPYVELWTHETHLLTSATVEFGGARMALGPEVKMQPHWLVCFGTDSVDLTAAKAVDYGGRVAVAPVDDPGGRMAVLVSPTGAHFTIMSSKKQGNEG</sequence>
<keyword evidence="3" id="KW-1185">Reference proteome</keyword>
<evidence type="ECO:0000259" key="1">
    <source>
        <dbReference type="PROSITE" id="PS51819"/>
    </source>
</evidence>
<dbReference type="InterPro" id="IPR037523">
    <property type="entry name" value="VOC_core"/>
</dbReference>
<dbReference type="Gene3D" id="3.10.180.10">
    <property type="entry name" value="2,3-Dihydroxybiphenyl 1,2-Dioxygenase, domain 1"/>
    <property type="match status" value="2"/>
</dbReference>
<evidence type="ECO:0000313" key="2">
    <source>
        <dbReference type="EMBL" id="MFC3491106.1"/>
    </source>
</evidence>
<dbReference type="EMBL" id="JBHRWO010000004">
    <property type="protein sequence ID" value="MFC3491106.1"/>
    <property type="molecule type" value="Genomic_DNA"/>
</dbReference>
<feature type="domain" description="VOC" evidence="1">
    <location>
        <begin position="9"/>
        <end position="129"/>
    </location>
</feature>
<dbReference type="InterPro" id="IPR041581">
    <property type="entry name" value="Glyoxalase_6"/>
</dbReference>
<dbReference type="PANTHER" id="PTHR33993">
    <property type="entry name" value="GLYOXALASE-RELATED"/>
    <property type="match status" value="1"/>
</dbReference>
<dbReference type="RefSeq" id="WP_387969392.1">
    <property type="nucleotide sequence ID" value="NZ_JBHRWO010000004.1"/>
</dbReference>
<dbReference type="Pfam" id="PF00903">
    <property type="entry name" value="Glyoxalase"/>
    <property type="match status" value="1"/>
</dbReference>
<evidence type="ECO:0000313" key="3">
    <source>
        <dbReference type="Proteomes" id="UP001595712"/>
    </source>
</evidence>
<organism evidence="2 3">
    <name type="scientific">Glycomyces rhizosphaerae</name>
    <dbReference type="NCBI Taxonomy" id="2054422"/>
    <lineage>
        <taxon>Bacteria</taxon>
        <taxon>Bacillati</taxon>
        <taxon>Actinomycetota</taxon>
        <taxon>Actinomycetes</taxon>
        <taxon>Glycomycetales</taxon>
        <taxon>Glycomycetaceae</taxon>
        <taxon>Glycomyces</taxon>
    </lineage>
</organism>